<keyword evidence="3" id="KW-1185">Reference proteome</keyword>
<dbReference type="HOGENOM" id="CLU_1595984_0_0_1"/>
<evidence type="ECO:0000256" key="1">
    <source>
        <dbReference type="SAM" id="MobiDB-lite"/>
    </source>
</evidence>
<dbReference type="InParanoid" id="G0MDB3"/>
<dbReference type="AlphaFoldDB" id="G0MDB3"/>
<organism evidence="3">
    <name type="scientific">Caenorhabditis brenneri</name>
    <name type="common">Nematode worm</name>
    <dbReference type="NCBI Taxonomy" id="135651"/>
    <lineage>
        <taxon>Eukaryota</taxon>
        <taxon>Metazoa</taxon>
        <taxon>Ecdysozoa</taxon>
        <taxon>Nematoda</taxon>
        <taxon>Chromadorea</taxon>
        <taxon>Rhabditida</taxon>
        <taxon>Rhabditina</taxon>
        <taxon>Rhabditomorpha</taxon>
        <taxon>Rhabditoidea</taxon>
        <taxon>Rhabditidae</taxon>
        <taxon>Peloderinae</taxon>
        <taxon>Caenorhabditis</taxon>
    </lineage>
</organism>
<feature type="compositionally biased region" description="Basic residues" evidence="1">
    <location>
        <begin position="129"/>
        <end position="146"/>
    </location>
</feature>
<evidence type="ECO:0000313" key="2">
    <source>
        <dbReference type="EMBL" id="EGT49593.1"/>
    </source>
</evidence>
<reference evidence="3" key="1">
    <citation type="submission" date="2011-07" db="EMBL/GenBank/DDBJ databases">
        <authorList>
            <consortium name="Caenorhabditis brenneri Sequencing and Analysis Consortium"/>
            <person name="Wilson R.K."/>
        </authorList>
    </citation>
    <scope>NUCLEOTIDE SEQUENCE [LARGE SCALE GENOMIC DNA]</scope>
    <source>
        <strain evidence="3">PB2801</strain>
    </source>
</reference>
<dbReference type="EMBL" id="GL379790">
    <property type="protein sequence ID" value="EGT49593.1"/>
    <property type="molecule type" value="Genomic_DNA"/>
</dbReference>
<evidence type="ECO:0000313" key="3">
    <source>
        <dbReference type="Proteomes" id="UP000008068"/>
    </source>
</evidence>
<feature type="region of interest" description="Disordered" evidence="1">
    <location>
        <begin position="114"/>
        <end position="146"/>
    </location>
</feature>
<protein>
    <submittedName>
        <fullName evidence="2">Uncharacterized protein</fullName>
    </submittedName>
</protein>
<sequence>MLPATPTWEAQNPPNPGANEGFYPIPHVWMDHVMQTTYTVPVAYGVPHSTVPISHYPPIGHVLQSPENYGIYSFLPTLNPYVAVPPIAHPQGFGGNYGVTSPYQHDPLYNWGQHIPTPPTPLASAPRQSSRKPKASKLKIQKKKCRKIKAEPKTSEALYGKIKKEVE</sequence>
<dbReference type="Proteomes" id="UP000008068">
    <property type="component" value="Unassembled WGS sequence"/>
</dbReference>
<gene>
    <name evidence="2" type="ORF">CAEBREN_20603</name>
</gene>
<accession>G0MDB3</accession>
<proteinExistence type="predicted"/>
<name>G0MDB3_CAEBE</name>